<dbReference type="RefSeq" id="XP_048129378.1">
    <property type="nucleotide sequence ID" value="XM_048273421.1"/>
</dbReference>
<dbReference type="Pfam" id="PF07714">
    <property type="entry name" value="PK_Tyr_Ser-Thr"/>
    <property type="match status" value="1"/>
</dbReference>
<dbReference type="Pfam" id="PF14380">
    <property type="entry name" value="WAK_assoc"/>
    <property type="match status" value="1"/>
</dbReference>
<evidence type="ECO:0000256" key="5">
    <source>
        <dbReference type="ARBA" id="ARBA00022692"/>
    </source>
</evidence>
<evidence type="ECO:0000256" key="12">
    <source>
        <dbReference type="ARBA" id="ARBA00023180"/>
    </source>
</evidence>
<keyword evidence="3" id="KW-0723">Serine/threonine-protein kinase</keyword>
<dbReference type="Proteomes" id="UP000827889">
    <property type="component" value="Chromosome 2"/>
</dbReference>
<protein>
    <recommendedName>
        <fullName evidence="2">non-specific serine/threonine protein kinase</fullName>
        <ecNumber evidence="2">2.7.11.1</ecNumber>
    </recommendedName>
</protein>
<reference evidence="20" key="1">
    <citation type="submission" date="2025-05" db="UniProtKB">
        <authorList>
            <consortium name="RefSeq"/>
        </authorList>
    </citation>
    <scope>NUCLEOTIDE SEQUENCE [LARGE SCALE GENOMIC DNA]</scope>
</reference>
<dbReference type="InterPro" id="IPR017441">
    <property type="entry name" value="Protein_kinase_ATP_BS"/>
</dbReference>
<evidence type="ECO:0000256" key="4">
    <source>
        <dbReference type="ARBA" id="ARBA00022679"/>
    </source>
</evidence>
<keyword evidence="11 17" id="KW-0472">Membrane</keyword>
<dbReference type="PANTHER" id="PTHR27009">
    <property type="entry name" value="RUST RESISTANCE KINASE LR10-RELATED"/>
    <property type="match status" value="1"/>
</dbReference>
<evidence type="ECO:0000256" key="7">
    <source>
        <dbReference type="ARBA" id="ARBA00022741"/>
    </source>
</evidence>
<dbReference type="InterPro" id="IPR011009">
    <property type="entry name" value="Kinase-like_dom_sf"/>
</dbReference>
<evidence type="ECO:0000259" key="19">
    <source>
        <dbReference type="PROSITE" id="PS50011"/>
    </source>
</evidence>
<evidence type="ECO:0000256" key="13">
    <source>
        <dbReference type="ARBA" id="ARBA00047899"/>
    </source>
</evidence>
<proteinExistence type="predicted"/>
<dbReference type="InterPro" id="IPR025287">
    <property type="entry name" value="WAK_GUB"/>
</dbReference>
<reference evidence="21" key="2">
    <citation type="submission" date="2025-08" db="UniProtKB">
        <authorList>
            <consortium name="RefSeq"/>
        </authorList>
    </citation>
    <scope>IDENTIFICATION</scope>
    <source>
        <tissue evidence="21">Leaf</tissue>
    </source>
</reference>
<evidence type="ECO:0000313" key="20">
    <source>
        <dbReference type="Proteomes" id="UP000827889"/>
    </source>
</evidence>
<evidence type="ECO:0000256" key="17">
    <source>
        <dbReference type="SAM" id="Phobius"/>
    </source>
</evidence>
<evidence type="ECO:0000256" key="10">
    <source>
        <dbReference type="ARBA" id="ARBA00022989"/>
    </source>
</evidence>
<keyword evidence="7 15" id="KW-0547">Nucleotide-binding</keyword>
<dbReference type="PROSITE" id="PS50011">
    <property type="entry name" value="PROTEIN_KINASE_DOM"/>
    <property type="match status" value="1"/>
</dbReference>
<dbReference type="SUPFAM" id="SSF56112">
    <property type="entry name" value="Protein kinase-like (PK-like)"/>
    <property type="match status" value="1"/>
</dbReference>
<dbReference type="PROSITE" id="PS00107">
    <property type="entry name" value="PROTEIN_KINASE_ATP"/>
    <property type="match status" value="1"/>
</dbReference>
<keyword evidence="10 17" id="KW-1133">Transmembrane helix</keyword>
<keyword evidence="9 15" id="KW-0067">ATP-binding</keyword>
<feature type="chain" id="PRO_5046804161" description="non-specific serine/threonine protein kinase" evidence="18">
    <location>
        <begin position="23"/>
        <end position="679"/>
    </location>
</feature>
<dbReference type="InterPro" id="IPR032872">
    <property type="entry name" value="WAK_assoc_C"/>
</dbReference>
<evidence type="ECO:0000256" key="15">
    <source>
        <dbReference type="PROSITE-ProRule" id="PRU10141"/>
    </source>
</evidence>
<keyword evidence="5 17" id="KW-0812">Transmembrane</keyword>
<keyword evidence="8" id="KW-0418">Kinase</keyword>
<evidence type="ECO:0000256" key="11">
    <source>
        <dbReference type="ARBA" id="ARBA00023136"/>
    </source>
</evidence>
<dbReference type="Gene3D" id="3.30.200.20">
    <property type="entry name" value="Phosphorylase Kinase, domain 1"/>
    <property type="match status" value="1"/>
</dbReference>
<organism evidence="20 21">
    <name type="scientific">Rhodamnia argentea</name>
    <dbReference type="NCBI Taxonomy" id="178133"/>
    <lineage>
        <taxon>Eukaryota</taxon>
        <taxon>Viridiplantae</taxon>
        <taxon>Streptophyta</taxon>
        <taxon>Embryophyta</taxon>
        <taxon>Tracheophyta</taxon>
        <taxon>Spermatophyta</taxon>
        <taxon>Magnoliopsida</taxon>
        <taxon>eudicotyledons</taxon>
        <taxon>Gunneridae</taxon>
        <taxon>Pentapetalae</taxon>
        <taxon>rosids</taxon>
        <taxon>malvids</taxon>
        <taxon>Myrtales</taxon>
        <taxon>Myrtaceae</taxon>
        <taxon>Myrtoideae</taxon>
        <taxon>Myrteae</taxon>
        <taxon>Australasian group</taxon>
        <taxon>Rhodamnia</taxon>
    </lineage>
</organism>
<dbReference type="InterPro" id="IPR000719">
    <property type="entry name" value="Prot_kinase_dom"/>
</dbReference>
<dbReference type="SMART" id="SM00220">
    <property type="entry name" value="S_TKc"/>
    <property type="match status" value="1"/>
</dbReference>
<comment type="catalytic activity">
    <reaction evidence="13">
        <text>L-threonyl-[protein] + ATP = O-phospho-L-threonyl-[protein] + ADP + H(+)</text>
        <dbReference type="Rhea" id="RHEA:46608"/>
        <dbReference type="Rhea" id="RHEA-COMP:11060"/>
        <dbReference type="Rhea" id="RHEA-COMP:11605"/>
        <dbReference type="ChEBI" id="CHEBI:15378"/>
        <dbReference type="ChEBI" id="CHEBI:30013"/>
        <dbReference type="ChEBI" id="CHEBI:30616"/>
        <dbReference type="ChEBI" id="CHEBI:61977"/>
        <dbReference type="ChEBI" id="CHEBI:456216"/>
        <dbReference type="EC" id="2.7.11.1"/>
    </reaction>
</comment>
<evidence type="ECO:0000256" key="18">
    <source>
        <dbReference type="SAM" id="SignalP"/>
    </source>
</evidence>
<keyword evidence="4" id="KW-0808">Transferase</keyword>
<keyword evidence="12" id="KW-0325">Glycoprotein</keyword>
<evidence type="ECO:0000256" key="14">
    <source>
        <dbReference type="ARBA" id="ARBA00048679"/>
    </source>
</evidence>
<dbReference type="Pfam" id="PF13947">
    <property type="entry name" value="GUB_WAK_bind"/>
    <property type="match status" value="1"/>
</dbReference>
<feature type="compositionally biased region" description="Polar residues" evidence="16">
    <location>
        <begin position="659"/>
        <end position="679"/>
    </location>
</feature>
<feature type="compositionally biased region" description="Basic and acidic residues" evidence="16">
    <location>
        <begin position="642"/>
        <end position="651"/>
    </location>
</feature>
<keyword evidence="6 18" id="KW-0732">Signal</keyword>
<dbReference type="InterPro" id="IPR001245">
    <property type="entry name" value="Ser-Thr/Tyr_kinase_cat_dom"/>
</dbReference>
<accession>A0ABM3GYF9</accession>
<feature type="signal peptide" evidence="18">
    <location>
        <begin position="1"/>
        <end position="22"/>
    </location>
</feature>
<dbReference type="InterPro" id="IPR008271">
    <property type="entry name" value="Ser/Thr_kinase_AS"/>
</dbReference>
<feature type="region of interest" description="Disordered" evidence="16">
    <location>
        <begin position="625"/>
        <end position="679"/>
    </location>
</feature>
<evidence type="ECO:0000256" key="3">
    <source>
        <dbReference type="ARBA" id="ARBA00022527"/>
    </source>
</evidence>
<keyword evidence="20" id="KW-1185">Reference proteome</keyword>
<evidence type="ECO:0000256" key="2">
    <source>
        <dbReference type="ARBA" id="ARBA00012513"/>
    </source>
</evidence>
<dbReference type="Gene3D" id="1.10.510.10">
    <property type="entry name" value="Transferase(Phosphotransferase) domain 1"/>
    <property type="match status" value="1"/>
</dbReference>
<feature type="domain" description="Protein kinase" evidence="19">
    <location>
        <begin position="334"/>
        <end position="612"/>
    </location>
</feature>
<feature type="binding site" evidence="15">
    <location>
        <position position="362"/>
    </location>
    <ligand>
        <name>ATP</name>
        <dbReference type="ChEBI" id="CHEBI:30616"/>
    </ligand>
</feature>
<dbReference type="EC" id="2.7.11.1" evidence="2"/>
<name>A0ABM3GYF9_9MYRT</name>
<dbReference type="GeneID" id="115738814"/>
<evidence type="ECO:0000256" key="6">
    <source>
        <dbReference type="ARBA" id="ARBA00022729"/>
    </source>
</evidence>
<evidence type="ECO:0000256" key="8">
    <source>
        <dbReference type="ARBA" id="ARBA00022777"/>
    </source>
</evidence>
<dbReference type="InterPro" id="IPR045874">
    <property type="entry name" value="LRK10/LRL21-25-like"/>
</dbReference>
<evidence type="ECO:0000256" key="16">
    <source>
        <dbReference type="SAM" id="MobiDB-lite"/>
    </source>
</evidence>
<evidence type="ECO:0000313" key="21">
    <source>
        <dbReference type="RefSeq" id="XP_048129378.1"/>
    </source>
</evidence>
<evidence type="ECO:0000256" key="9">
    <source>
        <dbReference type="ARBA" id="ARBA00022840"/>
    </source>
</evidence>
<dbReference type="PROSITE" id="PS00108">
    <property type="entry name" value="PROTEIN_KINASE_ST"/>
    <property type="match status" value="1"/>
</dbReference>
<sequence>MNTHLLLLCAVFLVSMISTTRSRGHGDDLYSNCGNVFNCGNIRGVGYPFWGGNRSSSCGHPALELACQDNAASIMISNVKYKVLGVYPVTEVLQIAREDFSSGICSPDFTNTTLDPALFTIVNGYINSTFIYGCPNLPTPNVPGQFSCTISGIANKIGYVVPGAVGPGSCFESVVFPISPQLGNQSASLEKIVQQGFEVRLRVDSAACTGCADSKGVCGYDISKNTTACYCADGSSGSPTCALSAAGGPQGQPGSKGSKWRFLTSPAGVLVITGVVVSAIAIIFIILKIKTGIFSWKVPLFESEKDRDVEKLMGVHGSLVPRRYQYIDLKKMTNSFSEKLGQGGFGAVYKGKMRDGFLVAVKILMDSRSSPEEFINEVVSISRTSHVNVITLLGFCYEGKRRALVFEYMPNGSLDKFLYSGRALHTSSSLEWKILYQIAIGIARGLEYLHRGCNTRILHFDIKPQNILLDQDFIPKISDFGLAKLCHRQGSAVSTLGMRGTAGFIAPEVVFRNLGRVSHKSDVYSYGMLVLEMVGVRDPAMKVSNSSEMYFPEWIYRDMEPGKDLKLPMNVTEEEEVLARKMIFVSLWCIQTSPSDRPPIAKVIEMLEGSFVSLQMPPKPVLYSPTPPLSQHWEMTTSNTNRSHEEERILENLEESSNKWQSGNERQSFSRKLSRLSSV</sequence>
<comment type="catalytic activity">
    <reaction evidence="14">
        <text>L-seryl-[protein] + ATP = O-phospho-L-seryl-[protein] + ADP + H(+)</text>
        <dbReference type="Rhea" id="RHEA:17989"/>
        <dbReference type="Rhea" id="RHEA-COMP:9863"/>
        <dbReference type="Rhea" id="RHEA-COMP:11604"/>
        <dbReference type="ChEBI" id="CHEBI:15378"/>
        <dbReference type="ChEBI" id="CHEBI:29999"/>
        <dbReference type="ChEBI" id="CHEBI:30616"/>
        <dbReference type="ChEBI" id="CHEBI:83421"/>
        <dbReference type="ChEBI" id="CHEBI:456216"/>
        <dbReference type="EC" id="2.7.11.1"/>
    </reaction>
</comment>
<gene>
    <name evidence="21" type="primary">LOC115738814</name>
</gene>
<feature type="transmembrane region" description="Helical" evidence="17">
    <location>
        <begin position="267"/>
        <end position="287"/>
    </location>
</feature>
<comment type="subcellular location">
    <subcellularLocation>
        <location evidence="1">Membrane</location>
        <topology evidence="1">Single-pass type I membrane protein</topology>
    </subcellularLocation>
</comment>
<evidence type="ECO:0000256" key="1">
    <source>
        <dbReference type="ARBA" id="ARBA00004479"/>
    </source>
</evidence>